<reference evidence="1" key="1">
    <citation type="journal article" date="2014" name="Front. Microbiol.">
        <title>High frequency of phylogenetically diverse reductive dehalogenase-homologous genes in deep subseafloor sedimentary metagenomes.</title>
        <authorList>
            <person name="Kawai M."/>
            <person name="Futagami T."/>
            <person name="Toyoda A."/>
            <person name="Takaki Y."/>
            <person name="Nishi S."/>
            <person name="Hori S."/>
            <person name="Arai W."/>
            <person name="Tsubouchi T."/>
            <person name="Morono Y."/>
            <person name="Uchiyama I."/>
            <person name="Ito T."/>
            <person name="Fujiyama A."/>
            <person name="Inagaki F."/>
            <person name="Takami H."/>
        </authorList>
    </citation>
    <scope>NUCLEOTIDE SEQUENCE</scope>
    <source>
        <strain evidence="1">Expedition CK06-06</strain>
    </source>
</reference>
<protein>
    <recommendedName>
        <fullName evidence="2">Thymidylate kinase-like domain-containing protein</fullName>
    </recommendedName>
</protein>
<gene>
    <name evidence="1" type="ORF">S06H3_06846</name>
</gene>
<dbReference type="SUPFAM" id="SSF52540">
    <property type="entry name" value="P-loop containing nucleoside triphosphate hydrolases"/>
    <property type="match status" value="1"/>
</dbReference>
<sequence length="49" mass="5673">FHQRVRQGYLKLAANDPERWLVVDASQSKVKISQIIWQRVEQLLSSHGG</sequence>
<comment type="caution">
    <text evidence="1">The sequence shown here is derived from an EMBL/GenBank/DDBJ whole genome shotgun (WGS) entry which is preliminary data.</text>
</comment>
<evidence type="ECO:0008006" key="2">
    <source>
        <dbReference type="Google" id="ProtNLM"/>
    </source>
</evidence>
<accession>X1JKG7</accession>
<dbReference type="EMBL" id="BARV01002710">
    <property type="protein sequence ID" value="GAH95231.1"/>
    <property type="molecule type" value="Genomic_DNA"/>
</dbReference>
<organism evidence="1">
    <name type="scientific">marine sediment metagenome</name>
    <dbReference type="NCBI Taxonomy" id="412755"/>
    <lineage>
        <taxon>unclassified sequences</taxon>
        <taxon>metagenomes</taxon>
        <taxon>ecological metagenomes</taxon>
    </lineage>
</organism>
<name>X1JKG7_9ZZZZ</name>
<dbReference type="AlphaFoldDB" id="X1JKG7"/>
<dbReference type="Gene3D" id="3.40.50.300">
    <property type="entry name" value="P-loop containing nucleotide triphosphate hydrolases"/>
    <property type="match status" value="1"/>
</dbReference>
<feature type="non-terminal residue" evidence="1">
    <location>
        <position position="1"/>
    </location>
</feature>
<dbReference type="InterPro" id="IPR027417">
    <property type="entry name" value="P-loop_NTPase"/>
</dbReference>
<proteinExistence type="predicted"/>
<evidence type="ECO:0000313" key="1">
    <source>
        <dbReference type="EMBL" id="GAH95231.1"/>
    </source>
</evidence>